<accession>A0A1N7J4N5</accession>
<gene>
    <name evidence="2" type="ORF">SAMN05421760_101587</name>
</gene>
<dbReference type="STRING" id="619304.SAMN05421760_101587"/>
<dbReference type="NCBIfam" id="TIGR01244">
    <property type="entry name" value="TIGR01244 family sulfur transferase"/>
    <property type="match status" value="1"/>
</dbReference>
<dbReference type="RefSeq" id="WP_054342763.1">
    <property type="nucleotide sequence ID" value="NZ_FTOE01000001.1"/>
</dbReference>
<feature type="domain" description="Beta-lactamase hydrolase-like protein phosphatase-like" evidence="1">
    <location>
        <begin position="4"/>
        <end position="110"/>
    </location>
</feature>
<dbReference type="AlphaFoldDB" id="A0A1N7J4N5"/>
<dbReference type="OrthoDB" id="9802771at2"/>
<dbReference type="Pfam" id="PF04273">
    <property type="entry name" value="BLH_phosphatase"/>
    <property type="match status" value="1"/>
</dbReference>
<protein>
    <submittedName>
        <fullName evidence="2">TIGR01244 family protein</fullName>
    </submittedName>
</protein>
<evidence type="ECO:0000313" key="2">
    <source>
        <dbReference type="EMBL" id="SIS44181.1"/>
    </source>
</evidence>
<dbReference type="InterPro" id="IPR029021">
    <property type="entry name" value="Prot-tyrosine_phosphatase-like"/>
</dbReference>
<dbReference type="GO" id="GO:0016787">
    <property type="term" value="F:hydrolase activity"/>
    <property type="evidence" value="ECO:0007669"/>
    <property type="project" value="InterPro"/>
</dbReference>
<dbReference type="Proteomes" id="UP000185999">
    <property type="component" value="Unassembled WGS sequence"/>
</dbReference>
<proteinExistence type="predicted"/>
<dbReference type="EMBL" id="FTOE01000001">
    <property type="protein sequence ID" value="SIS44181.1"/>
    <property type="molecule type" value="Genomic_DNA"/>
</dbReference>
<organism evidence="2 3">
    <name type="scientific">Neptunomonas antarctica</name>
    <dbReference type="NCBI Taxonomy" id="619304"/>
    <lineage>
        <taxon>Bacteria</taxon>
        <taxon>Pseudomonadati</taxon>
        <taxon>Pseudomonadota</taxon>
        <taxon>Gammaproteobacteria</taxon>
        <taxon>Oceanospirillales</taxon>
        <taxon>Oceanospirillaceae</taxon>
        <taxon>Neptunomonas</taxon>
    </lineage>
</organism>
<dbReference type="InterPro" id="IPR005939">
    <property type="entry name" value="BLH_phosphatase-like"/>
</dbReference>
<keyword evidence="3" id="KW-1185">Reference proteome</keyword>
<name>A0A1N7J4N5_9GAMM</name>
<evidence type="ECO:0000259" key="1">
    <source>
        <dbReference type="Pfam" id="PF04273"/>
    </source>
</evidence>
<reference evidence="3" key="1">
    <citation type="submission" date="2017-01" db="EMBL/GenBank/DDBJ databases">
        <authorList>
            <person name="Varghese N."/>
            <person name="Submissions S."/>
        </authorList>
    </citation>
    <scope>NUCLEOTIDE SEQUENCE [LARGE SCALE GENOMIC DNA]</scope>
    <source>
        <strain evidence="3">DSM 22306</strain>
    </source>
</reference>
<dbReference type="Gene3D" id="3.90.190.10">
    <property type="entry name" value="Protein tyrosine phosphatase superfamily"/>
    <property type="match status" value="1"/>
</dbReference>
<sequence length="140" mass="15184">MEIKQLEPGFSICHAIYPADMAEVKANGFLSIICNRQPGEAEDHSDDAALRKAAEEAGLEWCEIPVTPGEYTPDAIEAFGHAIETLPTPILAFCRTGRRAISLWAHTQAQKADCDIGPLLQAAHAAGHDLSDQHDALIKR</sequence>
<evidence type="ECO:0000313" key="3">
    <source>
        <dbReference type="Proteomes" id="UP000185999"/>
    </source>
</evidence>